<dbReference type="Gene3D" id="2.60.40.1880">
    <property type="entry name" value="Invasion associated locus B (IalB) protein"/>
    <property type="match status" value="1"/>
</dbReference>
<protein>
    <recommendedName>
        <fullName evidence="5">Invasion protein</fullName>
    </recommendedName>
</protein>
<accession>A0A2G5K5F6</accession>
<dbReference type="Pfam" id="PF06776">
    <property type="entry name" value="IalB"/>
    <property type="match status" value="1"/>
</dbReference>
<evidence type="ECO:0008006" key="5">
    <source>
        <dbReference type="Google" id="ProtNLM"/>
    </source>
</evidence>
<evidence type="ECO:0000313" key="4">
    <source>
        <dbReference type="Proteomes" id="UP000231516"/>
    </source>
</evidence>
<feature type="signal peptide" evidence="2">
    <location>
        <begin position="1"/>
        <end position="22"/>
    </location>
</feature>
<evidence type="ECO:0000256" key="1">
    <source>
        <dbReference type="SAM" id="MobiDB-lite"/>
    </source>
</evidence>
<sequence>MKLTVCSITLALGMTASSLAMAQSDETETPTTETPATEAPATPTEAPAESEAAPAQNETFPVASDDDGEVQLGQEFIRETHGDWQVRCIKGDEADACSLYQLLKDSDGNSVAEFNVVALPKGSQAVAGVTFITPLGTLLPSGAKMRIDSGKVRNYEYSWCEKSGCISRFGLPNSELDALKKGANAVMTITSVGAPDKPIPLAVSLTGITAAWDAIAPK</sequence>
<name>A0A2G5K5F6_9RHOB</name>
<feature type="compositionally biased region" description="Low complexity" evidence="1">
    <location>
        <begin position="29"/>
        <end position="55"/>
    </location>
</feature>
<evidence type="ECO:0000256" key="2">
    <source>
        <dbReference type="SAM" id="SignalP"/>
    </source>
</evidence>
<evidence type="ECO:0000313" key="3">
    <source>
        <dbReference type="EMBL" id="PIB24645.1"/>
    </source>
</evidence>
<organism evidence="3 4">
    <name type="scientific">Paramylibacter kogurei</name>
    <dbReference type="NCBI Taxonomy" id="1889778"/>
    <lineage>
        <taxon>Bacteria</taxon>
        <taxon>Pseudomonadati</taxon>
        <taxon>Pseudomonadota</taxon>
        <taxon>Alphaproteobacteria</taxon>
        <taxon>Rhodobacterales</taxon>
        <taxon>Paracoccaceae</taxon>
        <taxon>Paramylibacter</taxon>
    </lineage>
</organism>
<gene>
    <name evidence="3" type="ORF">BFP76_05540</name>
</gene>
<dbReference type="InterPro" id="IPR010642">
    <property type="entry name" value="Invasion_prot_B"/>
</dbReference>
<keyword evidence="2" id="KW-0732">Signal</keyword>
<dbReference type="OrthoDB" id="9797912at2"/>
<dbReference type="Proteomes" id="UP000231516">
    <property type="component" value="Unassembled WGS sequence"/>
</dbReference>
<reference evidence="3 4" key="1">
    <citation type="submission" date="2016-08" db="EMBL/GenBank/DDBJ databases">
        <title>Draft genome of Amylibacter sp. strain 4G11.</title>
        <authorList>
            <person name="Wong S.-K."/>
            <person name="Hamasaki K."/>
            <person name="Yoshizawa S."/>
        </authorList>
    </citation>
    <scope>NUCLEOTIDE SEQUENCE [LARGE SCALE GENOMIC DNA]</scope>
    <source>
        <strain evidence="3 4">4G11</strain>
    </source>
</reference>
<feature type="chain" id="PRO_5013653563" description="Invasion protein" evidence="2">
    <location>
        <begin position="23"/>
        <end position="218"/>
    </location>
</feature>
<dbReference type="AlphaFoldDB" id="A0A2G5K5F6"/>
<dbReference type="RefSeq" id="WP_099593186.1">
    <property type="nucleotide sequence ID" value="NZ_MDGM01000012.1"/>
</dbReference>
<comment type="caution">
    <text evidence="3">The sequence shown here is derived from an EMBL/GenBank/DDBJ whole genome shotgun (WGS) entry which is preliminary data.</text>
</comment>
<proteinExistence type="predicted"/>
<keyword evidence="4" id="KW-1185">Reference proteome</keyword>
<dbReference type="EMBL" id="MDGM01000012">
    <property type="protein sequence ID" value="PIB24645.1"/>
    <property type="molecule type" value="Genomic_DNA"/>
</dbReference>
<dbReference type="InterPro" id="IPR038696">
    <property type="entry name" value="IalB_sf"/>
</dbReference>
<feature type="region of interest" description="Disordered" evidence="1">
    <location>
        <begin position="19"/>
        <end position="66"/>
    </location>
</feature>